<feature type="transmembrane region" description="Helical" evidence="1">
    <location>
        <begin position="12"/>
        <end position="33"/>
    </location>
</feature>
<feature type="transmembrane region" description="Helical" evidence="1">
    <location>
        <begin position="45"/>
        <end position="64"/>
    </location>
</feature>
<feature type="transmembrane region" description="Helical" evidence="1">
    <location>
        <begin position="102"/>
        <end position="122"/>
    </location>
</feature>
<keyword evidence="3" id="KW-1185">Reference proteome</keyword>
<evidence type="ECO:0000313" key="3">
    <source>
        <dbReference type="Proteomes" id="UP000028091"/>
    </source>
</evidence>
<dbReference type="eggNOG" id="ENOG5033314">
    <property type="taxonomic scope" value="Bacteria"/>
</dbReference>
<keyword evidence="1" id="KW-1133">Transmembrane helix</keyword>
<feature type="transmembrane region" description="Helical" evidence="1">
    <location>
        <begin position="71"/>
        <end position="90"/>
    </location>
</feature>
<protein>
    <submittedName>
        <fullName evidence="2">Membrane protein</fullName>
    </submittedName>
</protein>
<gene>
    <name evidence="2" type="ORF">BA70_19755</name>
</gene>
<dbReference type="OrthoDB" id="2988991at2"/>
<keyword evidence="1" id="KW-0472">Membrane</keyword>
<reference evidence="2 3" key="1">
    <citation type="submission" date="2012-09" db="EMBL/GenBank/DDBJ databases">
        <title>Genome Sequence of Bacillus sp. DW5-4.</title>
        <authorList>
            <person name="Lai Q."/>
            <person name="Liu Y."/>
            <person name="Shao Z."/>
        </authorList>
    </citation>
    <scope>NUCLEOTIDE SEQUENCE [LARGE SCALE GENOMIC DNA]</scope>
    <source>
        <strain evidence="2 3">DW5-4</strain>
    </source>
</reference>
<dbReference type="EMBL" id="JOTP01000009">
    <property type="protein sequence ID" value="KEP26538.1"/>
    <property type="molecule type" value="Genomic_DNA"/>
</dbReference>
<dbReference type="Proteomes" id="UP000028091">
    <property type="component" value="Unassembled WGS sequence"/>
</dbReference>
<sequence length="125" mass="13767">MQETKQIGRGILSGLIAIFVVMIVTSLLVSLMLTFTSMQESSFKWMIMILSFVAFFLGGIISGGKAKERGWLIGAITSFIFSLTVFLFQYLGFGKTFSPEQFIYHAAFLGICMLGGMIGVNLRGK</sequence>
<dbReference type="RefSeq" id="WP_034321320.1">
    <property type="nucleotide sequence ID" value="NZ_JAVIKA010000009.1"/>
</dbReference>
<name>A0A081LBB2_9BACI</name>
<dbReference type="NCBIfam" id="TIGR04086">
    <property type="entry name" value="TIGR04086_membr"/>
    <property type="match status" value="1"/>
</dbReference>
<keyword evidence="1" id="KW-0812">Transmembrane</keyword>
<dbReference type="InterPro" id="IPR023804">
    <property type="entry name" value="DUF3792_TM"/>
</dbReference>
<comment type="caution">
    <text evidence="2">The sequence shown here is derived from an EMBL/GenBank/DDBJ whole genome shotgun (WGS) entry which is preliminary data.</text>
</comment>
<accession>A0A081LBB2</accession>
<dbReference type="AlphaFoldDB" id="A0A081LBB2"/>
<organism evidence="2 3">
    <name type="scientific">Bacillus zhangzhouensis</name>
    <dbReference type="NCBI Taxonomy" id="1178540"/>
    <lineage>
        <taxon>Bacteria</taxon>
        <taxon>Bacillati</taxon>
        <taxon>Bacillota</taxon>
        <taxon>Bacilli</taxon>
        <taxon>Bacillales</taxon>
        <taxon>Bacillaceae</taxon>
        <taxon>Bacillus</taxon>
    </lineage>
</organism>
<dbReference type="Pfam" id="PF12670">
    <property type="entry name" value="DUF3792"/>
    <property type="match status" value="1"/>
</dbReference>
<proteinExistence type="predicted"/>
<evidence type="ECO:0000313" key="2">
    <source>
        <dbReference type="EMBL" id="KEP26538.1"/>
    </source>
</evidence>
<evidence type="ECO:0000256" key="1">
    <source>
        <dbReference type="SAM" id="Phobius"/>
    </source>
</evidence>